<protein>
    <submittedName>
        <fullName evidence="1">Uncharacterized protein</fullName>
    </submittedName>
</protein>
<dbReference type="AlphaFoldDB" id="A0A1G1YHJ7"/>
<reference evidence="1 2" key="1">
    <citation type="journal article" date="2016" name="Nat. Commun.">
        <title>Thousands of microbial genomes shed light on interconnected biogeochemical processes in an aquifer system.</title>
        <authorList>
            <person name="Anantharaman K."/>
            <person name="Brown C.T."/>
            <person name="Hug L.A."/>
            <person name="Sharon I."/>
            <person name="Castelle C.J."/>
            <person name="Probst A.J."/>
            <person name="Thomas B.C."/>
            <person name="Singh A."/>
            <person name="Wilkins M.J."/>
            <person name="Karaoz U."/>
            <person name="Brodie E.L."/>
            <person name="Williams K.H."/>
            <person name="Hubbard S.S."/>
            <person name="Banfield J.F."/>
        </authorList>
    </citation>
    <scope>NUCLEOTIDE SEQUENCE [LARGE SCALE GENOMIC DNA]</scope>
</reference>
<sequence length="74" mass="8480">MSKKRWTDQEIIKAIEAVEQWQKNEHLHPLTCRSNSQHPPLVAWPVEGMVVLACTECSYIQEIPQVVLIANEPS</sequence>
<comment type="caution">
    <text evidence="1">The sequence shown here is derived from an EMBL/GenBank/DDBJ whole genome shotgun (WGS) entry which is preliminary data.</text>
</comment>
<dbReference type="EMBL" id="MHIM01000030">
    <property type="protein sequence ID" value="OGY51838.1"/>
    <property type="molecule type" value="Genomic_DNA"/>
</dbReference>
<proteinExistence type="predicted"/>
<dbReference type="Proteomes" id="UP000177376">
    <property type="component" value="Unassembled WGS sequence"/>
</dbReference>
<evidence type="ECO:0000313" key="1">
    <source>
        <dbReference type="EMBL" id="OGY51838.1"/>
    </source>
</evidence>
<accession>A0A1G1YHJ7</accession>
<gene>
    <name evidence="1" type="ORF">A3A02_03620</name>
</gene>
<evidence type="ECO:0000313" key="2">
    <source>
        <dbReference type="Proteomes" id="UP000177376"/>
    </source>
</evidence>
<organism evidence="1 2">
    <name type="scientific">Candidatus Buchananbacteria bacterium RIFCSPLOWO2_01_FULL_39_33</name>
    <dbReference type="NCBI Taxonomy" id="1797543"/>
    <lineage>
        <taxon>Bacteria</taxon>
        <taxon>Candidatus Buchananiibacteriota</taxon>
    </lineage>
</organism>
<name>A0A1G1YHJ7_9BACT</name>